<feature type="domain" description="AMMECR1" evidence="1">
    <location>
        <begin position="7"/>
        <end position="187"/>
    </location>
</feature>
<dbReference type="Pfam" id="PF01871">
    <property type="entry name" value="AMMECR1"/>
    <property type="match status" value="1"/>
</dbReference>
<dbReference type="Gene3D" id="3.30.1490.150">
    <property type="entry name" value="Hypothetical protein ph0010, domain 2"/>
    <property type="match status" value="1"/>
</dbReference>
<dbReference type="SUPFAM" id="SSF143447">
    <property type="entry name" value="AMMECR1-like"/>
    <property type="match status" value="1"/>
</dbReference>
<dbReference type="RefSeq" id="WP_207691081.1">
    <property type="nucleotide sequence ID" value="NZ_CP061799.1"/>
</dbReference>
<dbReference type="InterPro" id="IPR027623">
    <property type="entry name" value="AmmeMemoSam_A"/>
</dbReference>
<proteinExistence type="predicted"/>
<dbReference type="Proteomes" id="UP000663720">
    <property type="component" value="Chromosome"/>
</dbReference>
<name>A0A975B5S2_9BACT</name>
<dbReference type="NCBIfam" id="TIGR00296">
    <property type="entry name" value="TIGR00296 family protein"/>
    <property type="match status" value="1"/>
</dbReference>
<evidence type="ECO:0000313" key="3">
    <source>
        <dbReference type="Proteomes" id="UP000663720"/>
    </source>
</evidence>
<dbReference type="KEGG" id="dli:dnl_15730"/>
<dbReference type="InterPro" id="IPR002733">
    <property type="entry name" value="AMMECR1_domain"/>
</dbReference>
<dbReference type="InterPro" id="IPR023473">
    <property type="entry name" value="AMMECR1"/>
</dbReference>
<evidence type="ECO:0000313" key="2">
    <source>
        <dbReference type="EMBL" id="QTA79315.1"/>
    </source>
</evidence>
<dbReference type="PANTHER" id="PTHR13016:SF0">
    <property type="entry name" value="AMME SYNDROME CANDIDATE GENE 1 PROTEIN"/>
    <property type="match status" value="1"/>
</dbReference>
<dbReference type="NCBIfam" id="TIGR04335">
    <property type="entry name" value="AmmeMemoSam_A"/>
    <property type="match status" value="1"/>
</dbReference>
<reference evidence="2" key="1">
    <citation type="journal article" date="2021" name="Microb. Physiol.">
        <title>Proteogenomic Insights into the Physiology of Marine, Sulfate-Reducing, Filamentous Desulfonema limicola and Desulfonema magnum.</title>
        <authorList>
            <person name="Schnaars V."/>
            <person name="Wohlbrand L."/>
            <person name="Scheve S."/>
            <person name="Hinrichs C."/>
            <person name="Reinhardt R."/>
            <person name="Rabus R."/>
        </authorList>
    </citation>
    <scope>NUCLEOTIDE SEQUENCE</scope>
    <source>
        <strain evidence="2">5ac10</strain>
    </source>
</reference>
<evidence type="ECO:0000259" key="1">
    <source>
        <dbReference type="PROSITE" id="PS51112"/>
    </source>
</evidence>
<dbReference type="PANTHER" id="PTHR13016">
    <property type="entry name" value="AMMECR1 HOMOLOG"/>
    <property type="match status" value="1"/>
</dbReference>
<dbReference type="EMBL" id="CP061799">
    <property type="protein sequence ID" value="QTA79315.1"/>
    <property type="molecule type" value="Genomic_DNA"/>
</dbReference>
<gene>
    <name evidence="2" type="ORF">dnl_15730</name>
</gene>
<accession>A0A975B5S2</accession>
<dbReference type="InterPro" id="IPR036071">
    <property type="entry name" value="AMMECR1_dom_sf"/>
</dbReference>
<dbReference type="PROSITE" id="PS51112">
    <property type="entry name" value="AMMECR1"/>
    <property type="match status" value="1"/>
</dbReference>
<keyword evidence="3" id="KW-1185">Reference proteome</keyword>
<dbReference type="Gene3D" id="3.30.700.20">
    <property type="entry name" value="Hypothetical protein ph0010, domain 1"/>
    <property type="match status" value="1"/>
</dbReference>
<dbReference type="AlphaFoldDB" id="A0A975B5S2"/>
<dbReference type="InterPro" id="IPR027485">
    <property type="entry name" value="AMMECR1_N"/>
</dbReference>
<sequence length="187" mass="21446">MSILSNKEKKELLKLARSIIAAELNADKKVYYPDKIPESLEQKQGCFVTLHKNNNLRGCIGNIEPSKSLISGIKENAINAAFRDPRFPPLKLDELEKIEIEISILTVPEPLDYEDYEDLKAKLKPGIHGVIISKGWKKSTFLPQVWKQLPDKEIFLSHLCLKAGMDKDCWKDKNLDVKVYEVEYFSE</sequence>
<protein>
    <submittedName>
        <fullName evidence="2">AmmeMemoRadiSam system protein A</fullName>
    </submittedName>
</protein>
<organism evidence="2 3">
    <name type="scientific">Desulfonema limicola</name>
    <dbReference type="NCBI Taxonomy" id="45656"/>
    <lineage>
        <taxon>Bacteria</taxon>
        <taxon>Pseudomonadati</taxon>
        <taxon>Thermodesulfobacteriota</taxon>
        <taxon>Desulfobacteria</taxon>
        <taxon>Desulfobacterales</taxon>
        <taxon>Desulfococcaceae</taxon>
        <taxon>Desulfonema</taxon>
    </lineage>
</organism>